<organism evidence="2 3">
    <name type="scientific">Erysiphe pulchra</name>
    <dbReference type="NCBI Taxonomy" id="225359"/>
    <lineage>
        <taxon>Eukaryota</taxon>
        <taxon>Fungi</taxon>
        <taxon>Dikarya</taxon>
        <taxon>Ascomycota</taxon>
        <taxon>Pezizomycotina</taxon>
        <taxon>Leotiomycetes</taxon>
        <taxon>Erysiphales</taxon>
        <taxon>Erysiphaceae</taxon>
        <taxon>Erysiphe</taxon>
    </lineage>
</organism>
<keyword evidence="3" id="KW-1185">Reference proteome</keyword>
<reference evidence="2 3" key="1">
    <citation type="submission" date="2017-10" db="EMBL/GenBank/DDBJ databases">
        <title>Development of genomic resources for the powdery mildew, Erysiphe pulchra.</title>
        <authorList>
            <person name="Wadl P.A."/>
            <person name="Mack B.M."/>
            <person name="Moore G."/>
            <person name="Beltz S.B."/>
        </authorList>
    </citation>
    <scope>NUCLEOTIDE SEQUENCE [LARGE SCALE GENOMIC DNA]</scope>
    <source>
        <strain evidence="2">Cflorida</strain>
    </source>
</reference>
<sequence length="246" mass="27973">MITLRIAIIECDVLAPRAHSKYGGYHNLYRKLLSKAAANMRPSPNLLVSSYNVHLLGNLPVLDEFDAILLTGSRYNAFDDEPWIQQLVSYVQSILSERRVRVLGVCFGHQIVARALEGQNSVGRSRNGWELAVTNVELTERGRKVFRTSRLALQEMHRDEVLVASRQVELLGSTAACVNQGMYDYRRLFTVQAHPEYDEDILTELLQIRYGKGMISERAYHDAMERAKLPHDGIVVGEAFLRFLLE</sequence>
<protein>
    <recommendedName>
        <fullName evidence="1">Glutamine amidotransferase domain-containing protein</fullName>
    </recommendedName>
</protein>
<dbReference type="PANTHER" id="PTHR42695">
    <property type="entry name" value="GLUTAMINE AMIDOTRANSFERASE YLR126C-RELATED"/>
    <property type="match status" value="1"/>
</dbReference>
<dbReference type="Gene3D" id="3.40.50.880">
    <property type="match status" value="1"/>
</dbReference>
<evidence type="ECO:0000313" key="2">
    <source>
        <dbReference type="EMBL" id="POS87079.1"/>
    </source>
</evidence>
<dbReference type="InterPro" id="IPR017926">
    <property type="entry name" value="GATASE"/>
</dbReference>
<dbReference type="OrthoDB" id="92161at2759"/>
<dbReference type="STRING" id="225359.A0A2S4PYF4"/>
<dbReference type="SUPFAM" id="SSF52317">
    <property type="entry name" value="Class I glutamine amidotransferase-like"/>
    <property type="match status" value="1"/>
</dbReference>
<dbReference type="InterPro" id="IPR029062">
    <property type="entry name" value="Class_I_gatase-like"/>
</dbReference>
<dbReference type="InterPro" id="IPR044992">
    <property type="entry name" value="ChyE-like"/>
</dbReference>
<dbReference type="AlphaFoldDB" id="A0A2S4PYF4"/>
<comment type="caution">
    <text evidence="2">The sequence shown here is derived from an EMBL/GenBank/DDBJ whole genome shotgun (WGS) entry which is preliminary data.</text>
</comment>
<proteinExistence type="predicted"/>
<dbReference type="EMBL" id="PEDP01000196">
    <property type="protein sequence ID" value="POS87079.1"/>
    <property type="molecule type" value="Genomic_DNA"/>
</dbReference>
<accession>A0A2S4PYF4</accession>
<gene>
    <name evidence="2" type="ORF">EPUL_002920</name>
</gene>
<evidence type="ECO:0000259" key="1">
    <source>
        <dbReference type="Pfam" id="PF00117"/>
    </source>
</evidence>
<dbReference type="Proteomes" id="UP000237438">
    <property type="component" value="Unassembled WGS sequence"/>
</dbReference>
<dbReference type="PROSITE" id="PS51273">
    <property type="entry name" value="GATASE_TYPE_1"/>
    <property type="match status" value="1"/>
</dbReference>
<dbReference type="GO" id="GO:0005634">
    <property type="term" value="C:nucleus"/>
    <property type="evidence" value="ECO:0007669"/>
    <property type="project" value="TreeGrafter"/>
</dbReference>
<evidence type="ECO:0000313" key="3">
    <source>
        <dbReference type="Proteomes" id="UP000237438"/>
    </source>
</evidence>
<dbReference type="GO" id="GO:0005829">
    <property type="term" value="C:cytosol"/>
    <property type="evidence" value="ECO:0007669"/>
    <property type="project" value="TreeGrafter"/>
</dbReference>
<dbReference type="PANTHER" id="PTHR42695:SF5">
    <property type="entry name" value="GLUTAMINE AMIDOTRANSFERASE YLR126C-RELATED"/>
    <property type="match status" value="1"/>
</dbReference>
<name>A0A2S4PYF4_9PEZI</name>
<dbReference type="CDD" id="cd01741">
    <property type="entry name" value="GATase1_1"/>
    <property type="match status" value="1"/>
</dbReference>
<feature type="domain" description="Glutamine amidotransferase" evidence="1">
    <location>
        <begin position="63"/>
        <end position="198"/>
    </location>
</feature>
<dbReference type="Pfam" id="PF00117">
    <property type="entry name" value="GATase"/>
    <property type="match status" value="1"/>
</dbReference>